<feature type="region of interest" description="Disordered" evidence="6">
    <location>
        <begin position="436"/>
        <end position="508"/>
    </location>
</feature>
<feature type="compositionally biased region" description="Polar residues" evidence="6">
    <location>
        <begin position="2283"/>
        <end position="2325"/>
    </location>
</feature>
<dbReference type="InterPro" id="IPR012677">
    <property type="entry name" value="Nucleotide-bd_a/b_plait_sf"/>
</dbReference>
<dbReference type="SUPFAM" id="SSF54928">
    <property type="entry name" value="RNA-binding domain, RBD"/>
    <property type="match status" value="1"/>
</dbReference>
<feature type="compositionally biased region" description="Basic and acidic residues" evidence="6">
    <location>
        <begin position="4176"/>
        <end position="4192"/>
    </location>
</feature>
<name>A0A3P9CVF1_9CICH</name>
<feature type="compositionally biased region" description="Basic and acidic residues" evidence="6">
    <location>
        <begin position="1455"/>
        <end position="1473"/>
    </location>
</feature>
<keyword evidence="2" id="KW-0479">Metal-binding</keyword>
<protein>
    <submittedName>
        <fullName evidence="8">Uncharacterized LOC101466147</fullName>
    </submittedName>
</protein>
<feature type="region of interest" description="Disordered" evidence="6">
    <location>
        <begin position="1455"/>
        <end position="1482"/>
    </location>
</feature>
<feature type="compositionally biased region" description="Polar residues" evidence="6">
    <location>
        <begin position="3396"/>
        <end position="3405"/>
    </location>
</feature>
<feature type="compositionally biased region" description="Polar residues" evidence="6">
    <location>
        <begin position="2651"/>
        <end position="2661"/>
    </location>
</feature>
<feature type="compositionally biased region" description="Polar residues" evidence="6">
    <location>
        <begin position="3769"/>
        <end position="3779"/>
    </location>
</feature>
<dbReference type="CDD" id="cd00590">
    <property type="entry name" value="RRM_SF"/>
    <property type="match status" value="1"/>
</dbReference>
<dbReference type="GO" id="GO:0008270">
    <property type="term" value="F:zinc ion binding"/>
    <property type="evidence" value="ECO:0007669"/>
    <property type="project" value="UniProtKB-KW"/>
</dbReference>
<feature type="compositionally biased region" description="Basic residues" evidence="6">
    <location>
        <begin position="639"/>
        <end position="648"/>
    </location>
</feature>
<dbReference type="PROSITE" id="PS50171">
    <property type="entry name" value="ZF_MATRIN"/>
    <property type="match status" value="1"/>
</dbReference>
<organism evidence="8 9">
    <name type="scientific">Maylandia zebra</name>
    <name type="common">zebra mbuna</name>
    <dbReference type="NCBI Taxonomy" id="106582"/>
    <lineage>
        <taxon>Eukaryota</taxon>
        <taxon>Metazoa</taxon>
        <taxon>Chordata</taxon>
        <taxon>Craniata</taxon>
        <taxon>Vertebrata</taxon>
        <taxon>Euteleostomi</taxon>
        <taxon>Actinopterygii</taxon>
        <taxon>Neopterygii</taxon>
        <taxon>Teleostei</taxon>
        <taxon>Neoteleostei</taxon>
        <taxon>Acanthomorphata</taxon>
        <taxon>Ovalentaria</taxon>
        <taxon>Cichlomorphae</taxon>
        <taxon>Cichliformes</taxon>
        <taxon>Cichlidae</taxon>
        <taxon>African cichlids</taxon>
        <taxon>Pseudocrenilabrinae</taxon>
        <taxon>Haplochromini</taxon>
        <taxon>Maylandia</taxon>
        <taxon>Maylandia zebra complex</taxon>
    </lineage>
</organism>
<feature type="region of interest" description="Disordered" evidence="6">
    <location>
        <begin position="1496"/>
        <end position="1560"/>
    </location>
</feature>
<feature type="compositionally biased region" description="Polar residues" evidence="6">
    <location>
        <begin position="4162"/>
        <end position="4175"/>
    </location>
</feature>
<feature type="compositionally biased region" description="Polar residues" evidence="6">
    <location>
        <begin position="3787"/>
        <end position="3813"/>
    </location>
</feature>
<feature type="region of interest" description="Disordered" evidence="6">
    <location>
        <begin position="2638"/>
        <end position="2661"/>
    </location>
</feature>
<feature type="compositionally biased region" description="Polar residues" evidence="6">
    <location>
        <begin position="2450"/>
        <end position="2470"/>
    </location>
</feature>
<comment type="subcellular location">
    <subcellularLocation>
        <location evidence="1">Nucleus</location>
    </subcellularLocation>
</comment>
<feature type="compositionally biased region" description="Polar residues" evidence="6">
    <location>
        <begin position="3851"/>
        <end position="3867"/>
    </location>
</feature>
<evidence type="ECO:0000256" key="4">
    <source>
        <dbReference type="ARBA" id="ARBA00022833"/>
    </source>
</evidence>
<evidence type="ECO:0000259" key="7">
    <source>
        <dbReference type="PROSITE" id="PS50171"/>
    </source>
</evidence>
<feature type="region of interest" description="Disordered" evidence="6">
    <location>
        <begin position="2677"/>
        <end position="2708"/>
    </location>
</feature>
<feature type="compositionally biased region" description="Basic and acidic residues" evidence="6">
    <location>
        <begin position="4073"/>
        <end position="4159"/>
    </location>
</feature>
<dbReference type="STRING" id="106582.ENSMZEP00005026318"/>
<feature type="compositionally biased region" description="Low complexity" evidence="6">
    <location>
        <begin position="825"/>
        <end position="849"/>
    </location>
</feature>
<feature type="compositionally biased region" description="Basic and acidic residues" evidence="6">
    <location>
        <begin position="3651"/>
        <end position="3668"/>
    </location>
</feature>
<feature type="compositionally biased region" description="Basic and acidic residues" evidence="6">
    <location>
        <begin position="1268"/>
        <end position="1282"/>
    </location>
</feature>
<feature type="compositionally biased region" description="Acidic residues" evidence="6">
    <location>
        <begin position="3915"/>
        <end position="3929"/>
    </location>
</feature>
<feature type="region of interest" description="Disordered" evidence="6">
    <location>
        <begin position="1191"/>
        <end position="1214"/>
    </location>
</feature>
<feature type="compositionally biased region" description="Low complexity" evidence="6">
    <location>
        <begin position="683"/>
        <end position="692"/>
    </location>
</feature>
<evidence type="ECO:0000256" key="2">
    <source>
        <dbReference type="ARBA" id="ARBA00022723"/>
    </source>
</evidence>
<feature type="region of interest" description="Disordered" evidence="6">
    <location>
        <begin position="949"/>
        <end position="991"/>
    </location>
</feature>
<feature type="compositionally biased region" description="Basic and acidic residues" evidence="6">
    <location>
        <begin position="3360"/>
        <end position="3386"/>
    </location>
</feature>
<dbReference type="GeneTree" id="ENSGT01140000282746"/>
<feature type="region of interest" description="Disordered" evidence="6">
    <location>
        <begin position="4576"/>
        <end position="4609"/>
    </location>
</feature>
<feature type="region of interest" description="Disordered" evidence="6">
    <location>
        <begin position="4008"/>
        <end position="4267"/>
    </location>
</feature>
<feature type="compositionally biased region" description="Basic residues" evidence="6">
    <location>
        <begin position="4583"/>
        <end position="4593"/>
    </location>
</feature>
<feature type="region of interest" description="Disordered" evidence="6">
    <location>
        <begin position="3117"/>
        <end position="3161"/>
    </location>
</feature>
<feature type="region of interest" description="Disordered" evidence="6">
    <location>
        <begin position="2283"/>
        <end position="2338"/>
    </location>
</feature>
<evidence type="ECO:0000256" key="5">
    <source>
        <dbReference type="ARBA" id="ARBA00023242"/>
    </source>
</evidence>
<feature type="compositionally biased region" description="Basic and acidic residues" evidence="6">
    <location>
        <begin position="4388"/>
        <end position="4400"/>
    </location>
</feature>
<feature type="compositionally biased region" description="Polar residues" evidence="6">
    <location>
        <begin position="1666"/>
        <end position="1676"/>
    </location>
</feature>
<feature type="compositionally biased region" description="Basic and acidic residues" evidence="6">
    <location>
        <begin position="2683"/>
        <end position="2698"/>
    </location>
</feature>
<dbReference type="GO" id="GO:0005634">
    <property type="term" value="C:nucleus"/>
    <property type="evidence" value="ECO:0007669"/>
    <property type="project" value="UniProtKB-SubCell"/>
</dbReference>
<feature type="compositionally biased region" description="Low complexity" evidence="6">
    <location>
        <begin position="4439"/>
        <end position="4451"/>
    </location>
</feature>
<dbReference type="InterPro" id="IPR035979">
    <property type="entry name" value="RBD_domain_sf"/>
</dbReference>
<feature type="region of interest" description="Disordered" evidence="6">
    <location>
        <begin position="2907"/>
        <end position="2944"/>
    </location>
</feature>
<dbReference type="RefSeq" id="XP_014269624.2">
    <property type="nucleotide sequence ID" value="XM_014414138.3"/>
</dbReference>
<feature type="region of interest" description="Disordered" evidence="6">
    <location>
        <begin position="3711"/>
        <end position="3888"/>
    </location>
</feature>
<feature type="compositionally biased region" description="Low complexity" evidence="6">
    <location>
        <begin position="857"/>
        <end position="868"/>
    </location>
</feature>
<feature type="compositionally biased region" description="Polar residues" evidence="6">
    <location>
        <begin position="4484"/>
        <end position="4501"/>
    </location>
</feature>
<feature type="region of interest" description="Disordered" evidence="6">
    <location>
        <begin position="294"/>
        <end position="348"/>
    </location>
</feature>
<keyword evidence="3" id="KW-0863">Zinc-finger</keyword>
<evidence type="ECO:0000313" key="9">
    <source>
        <dbReference type="Proteomes" id="UP000265160"/>
    </source>
</evidence>
<feature type="compositionally biased region" description="Basic and acidic residues" evidence="6">
    <location>
        <begin position="2907"/>
        <end position="2917"/>
    </location>
</feature>
<feature type="compositionally biased region" description="Basic and acidic residues" evidence="6">
    <location>
        <begin position="1520"/>
        <end position="1548"/>
    </location>
</feature>
<dbReference type="KEGG" id="mze:101466147"/>
<feature type="compositionally biased region" description="Low complexity" evidence="6">
    <location>
        <begin position="1647"/>
        <end position="1665"/>
    </location>
</feature>
<feature type="compositionally biased region" description="Basic and acidic residues" evidence="6">
    <location>
        <begin position="765"/>
        <end position="780"/>
    </location>
</feature>
<evidence type="ECO:0000256" key="3">
    <source>
        <dbReference type="ARBA" id="ARBA00022771"/>
    </source>
</evidence>
<dbReference type="GO" id="GO:0003676">
    <property type="term" value="F:nucleic acid binding"/>
    <property type="evidence" value="ECO:0007669"/>
    <property type="project" value="InterPro"/>
</dbReference>
<feature type="compositionally biased region" description="Basic and acidic residues" evidence="6">
    <location>
        <begin position="442"/>
        <end position="453"/>
    </location>
</feature>
<feature type="compositionally biased region" description="Basic and acidic residues" evidence="6">
    <location>
        <begin position="4460"/>
        <end position="4475"/>
    </location>
</feature>
<feature type="compositionally biased region" description="Polar residues" evidence="6">
    <location>
        <begin position="3018"/>
        <end position="3028"/>
    </location>
</feature>
<dbReference type="Proteomes" id="UP000265160">
    <property type="component" value="LG3"/>
</dbReference>
<feature type="region of interest" description="Disordered" evidence="6">
    <location>
        <begin position="1235"/>
        <end position="1411"/>
    </location>
</feature>
<reference evidence="8" key="2">
    <citation type="submission" date="2025-08" db="UniProtKB">
        <authorList>
            <consortium name="Ensembl"/>
        </authorList>
    </citation>
    <scope>IDENTIFICATION</scope>
</reference>
<evidence type="ECO:0000313" key="8">
    <source>
        <dbReference type="Ensembl" id="ENSMZEP00005026318.1"/>
    </source>
</evidence>
<sequence length="4609" mass="510513">MSHPLHNPYNFGIESSAQCRNALSSSGASSGTSDTTLGTIPSLRAFPVSYTPPQSSSILDGGMKRSTEMYLGQARTEMRQQPVNQAPCFTSTQEDKFISSTATVASSPMCSASQRHSDFKSGPCSLDWSTYKKVTENVSSRFFSSTSLSFQGSGEREQDMQSIPGLGDSDYRMQEKPVLNTDSSYPKYSSQEASNILLRFGLEKDDLEYLISYPEDQITPGNLPFILRQIRMKKAENVKAIVHSKACPEPQPTPSMTVMDRFRREGMQQGELAQIIKPSKVIDYGHTSKYAGGFGSDIGKSSESRANSSESGSMLLMDTCDGDNCNREPLQEGTAEVKTSTLVSSHDHRGTVSINSSMQSYEPPPSRNLTQRLLTQPHQASQEIISSFSLPKKDTDLRLLKFKPVPLKEPEPDYHLALKIQPPLSHIARGVHPDQPGLVLIGKKDNSCTKDQSKSQQQVPKVAKPINNQKMHQRQMQQELKKQAEQQQDQKQPPVQMGQCQSAKPATPLAPQIIPKPVNFVYMPLPLSSTQCRADRELSKVLPALAMMQDYAAATPQTFPHTCSLCLQKCTGMKEWLLHQNTSFHLDNCKLLRKRYPQWDGKVLTYQSASNTGKKSSSSTSGKTSQHRHQKTRRESHSRSRSHSPHRHLGLDGRRPKHGSYLCSRSKSPHHHYSSGERREKLSSGSQTPSSSRRARRSRSRSFSPRKDYLASLHYQSHSRSRERRSSPKRRDGKQLLQKRSDERRLLTRRQDDKRLPLSRSHKSSSSEKRPQQKKLDSSTKRLAKQLLETTGLHSLSKKSDLEAIAETIAPVILAELAKMKSPLSLSSSASTSSSSSKKAKTTKSAESKPGLHKSEASTSSKPKASKSFTSTMVKLHGIVETFSHEDVVAAVEHFGKTESIVLYRSKLEAKVNFMKEEDAQKLKKLKSIDIKGIPVTVVREQNTVTKKPLPTFSKKQQKLPPKKIVKSTKSASTGNSFKKPLSLSSGDKKNTTGKLVTKAKVLVSKAKSVSTKPISKTLKQGKVAAKGAVNVVQEKKDASNLKGCNDSKSSGKQQGDAVSKQRPALKRSESNAKSSVVASKDTVKVVQLSKKTVNPIKGTAIVTRAKVLVAQAQTASTIDKPQSQLQQLAATGTSTTLNVEEITVKGTNVQSKTSEDKPGVETLKPPEMEMKFQQPTVVSEETTKVLETRNATASETKNQADEKVNQKEKEVKHTQLLESVNTKVVEPMEIESFSGSKCLREPESSEIGQTPLQTLGSSAQAALDTKQTPERIEKGQEEQKGMLDTVHATNVPPKPKASENKPDETFKTPKSDINVQESAVMPEDRARNASASEMKQQTELAKAETKEASHTEPLDSGNKKVTQPTEHFTDRTTELTESNKDQTPTSTTQITLDVSPTKYPIHTPHRTQTTIKKTESYKNSEVQESGIVHEKKTKIPETKNVSVSETQQQAKLLKVETKEPKHTEDCFEDTKVQDPGSAKNDVDEAMEVEHFAEKKALLAKSSEGQTPASTTKTTPTIDHPQRLQTRAETKEAKHSESLESGKTKETESMEVESSTDTTQTIVKNTETLEIQKSATVLENTTKVLETRNLAASETKHPVESTSVDVDAKDTKRAESLEIGACKKALATKFKENQPSIDTADTILDASLPKPSTPLKTPLKTPQTTIKMPSSSQIRQSVMPDPESTTALGQKILQMSGSSTEAALEAKQTVQSVNTVAQQKDLLIAVTSQKDLSKTVSNVLAVSTAVAASSKTEPTAATAGKQQQSFSNLTFGEKMEKLMDRNRLNCFKNNKTLPSKVMLITNLPEYENSCYTEADVANQLTLFEFGYLEDDIYVIPQMRMAFAIAPSLMKAKKLFQASKEKSIILNGSTLCLDFLIHSFPMNPLGFYSTLMNLVNYQQTTDDGSTVIYIKNISPSETNDLREALEKIGSVKNYLPLLNKVFIEFESIYDADRLGVWYSLLKQGFAHNVYRIKIPRNESTARPPRLAAKALPDSKVVTEGATIPTANFGVPQGSISPFWVTMKTYPFLFPTTSPWFVIPDFVTVQLTKKQKNRPPGSVFPHIMLTGLPEGNYRHEDVAKLVWHHFPVHNLHTLYYKIIVLSLQRRAFVYFSDWNACTSFVQLHRKNPISVGGQILNIHFVLQDMHPGSTEEVMYRNLMKWSNIHVPDSEPLEERLICVEISETSVDLIMMVMQVVVFSGSFVRFLPLANRIYIEMAESSLVTEVLEKIASNEHLSTNVIWKKVRRIETLKSLKQRLQDSSEIKVNLELDTTDVKFPTVISGAQSSLSDKGEQTLQQTSTSGSAQPAVSVSSNISKSLTAGQSATSDQEMEEASDKPGTEIITSTVALQASQDVEKAEGRVGEEGSPVISVTSADGRTFSAASTPAPQVRSLTKSKEMIKELPYINADEPILIQGTKTQTVDKMSPSKRETTSRSDLGKEKMEEKTCGVEIENQSLVVSTTTKQISTRPLNDSTSSSSPSVSQTSVSSSLQSIETPPFPCQTAQPENPESPEIALHSPSISCKPSSSTAAAADVTVETYQLHRDEEAKPKESAVGKSGKVLAEGITTETNRTETSLAIHSAAHSQGLELTSQKPNLEIDFNNGILKESKERTEEECRNYYSGKYPEEEDFEDYQILDSIEDQLDEQMNEDGSQDGTETNLSGCVQEQGDSYQVMDSVTEDQASVVKEDSQEDATDKDVLDSRTNQSPRIKGARTTIQTQGEMQRSFKALENLGQILNVEEQVNKDMSCDADCAKQETFEILDSIDDDTDDHVSSETHIFDELNFSLEDFVTVDEIGDNTGEAAFSHQSRSSHKQNSERKRERQSSHIASSSSSPVPTHITVKGNLSSNVFKTSTSSSSQSFETCRKTHPSNLKSPARALHTSSSDCRAHSLKMASAAEAETSVDTYKLHKETSSVESESRQSPGPEKGHRLHKLDSQVMESDTDAVKTCSKEWSEIGLDASVQLLHGVSKHQVATNQEDDRLVENEDSAEKREVEENKIQIMENSDKSTVLDAADKIEMSITSSNQNPRGQTEDRRRKEKEEMFSEESCKASKDADNRDMKDNSSDSTDHETFEILDSTDDHTDDHASSNTNLFDEPNFNLEDFVTVDEIVDEIVDDVEDMALDHPSTASSKQNSRMKSERQGSNVSSPVKQTSTRSLKDSKSSATYSSFSHSLSKSMKATARSSLCMAMETPASSVEKAASSNPKSPARALQVLYSGFRTCASKAALSGVETCQPNEEQAKPTESLVVTSDHKLSANGIALKIVESKSSQSSALEQGQKFFGGGYKVLDSIEDESPEEFGEMEIDVPFKALDGVTEDRTATVQEATQTVKDEGSTLMQLSEEHVIQVDNSDKSVAEDLAERNEVLDKSKNQASRSRGDGRWGKEKEQQMLSGETCKDSGQMTNVKHQSIKEASPDSTEEEGFEALDSANDRIDDQVFSDTTLFDEQNFNLENFVTVDEIFDDSGEDQSTDVLSSAEQTSLKSLKGFKISLSPSSSKTRKSTLKSRLSSNVKTISNHKVSIKGIAGETIESEISQTPGPEQGQELHEGGFQVLDSVNGDDACLKECSEIELDASRKVLDNDIRHQITTVQESNPLAKNESFTVKQLSEDLILVVDICDKNEAESRGDGIKGKDEITLLKESSKASKDAGLIAEGKKQPLEEGDNTVKEGTEQQTFEILDSTDSYNDYSISSDAQLFDEQNFESFVTVDEIVEDVDDNQGTFSSEQISRKKRKRQNSDVSSSAKKISTRSLKQSKNSAALSSESKPTEASEKSTLSLGLTTDSPKKQKGSSEPTKFNTTSMQSAQATKTPLFSSSLPVEIHASPFRRAQPHKTESSARRPHTVSSGHKTHLSEMASTSDIEASVKIQYSNESKKKNTECATAKSDHSVSGEGIAAGDYVGKCIEEEEEDGETYQVIDSVDDQTEEQLDDDGNQDGCAKTKYSGPKQSHTLHGEGYQILDDIKSTIRNEIKQYIECQDIQKTSTDATEAFEILDSVDDLTEIEDDNQKFETLGTQVSKEATEEEEEAYQVIDSVEDEPATTETKLEADNKEKRTDKSNEPKRDDRPTRRTGSRSRTSKSEEEGKLPIKEDKMEKKYETKKSNTEKDRNILKDTEKIIHGKVNFDKDEPIQDAFTAERSDSRRSARGYKKDKLTYTEQSKKPEAVETDNSNSAITEQSTSGRKERTAKEVPTKDKTTARRRTTWAVHSQKQDPEKNTENEETTPPTEKTPTTKSDALIKDLREDSTYEIHPVEDDDRNNRPETSENTTLERPRKYIEKTFLDDTSELVTLDEVGADEGGDKGFLEGEEWNREITEDELQEFVTLDEIGEEEEEGHEVCQLNPDSQSVKSLNQETLSNVNEAVHDENEKGVKKEAQKISRSNKRERDDNAEENVNLKRDEDKDKKAIRTRTSGQARKRTRQIPVRKSVRGKKGVATHEREDAETESLSATSLESSSLDKNISVLSSDDKPDSQKTEEKPESQPDVDAASAGQQQQPECLDNQTQEGPSRSDVKAVRKRRRALIEPKAKRSCSQSPRITDNLDADASLGDEHVVQKMGLFCNLCSIFYLDEQNAKDLHCRSQKHQENLKKHQQNLRRRPSRMSLRNSQGSVKDEYN</sequence>
<feature type="compositionally biased region" description="Basic and acidic residues" evidence="6">
    <location>
        <begin position="1199"/>
        <end position="1214"/>
    </location>
</feature>
<dbReference type="Gene3D" id="3.30.70.330">
    <property type="match status" value="2"/>
</dbReference>
<feature type="compositionally biased region" description="Acidic residues" evidence="6">
    <location>
        <begin position="2638"/>
        <end position="2650"/>
    </location>
</feature>
<feature type="compositionally biased region" description="Low complexity" evidence="6">
    <location>
        <begin position="485"/>
        <end position="499"/>
    </location>
</feature>
<dbReference type="InterPro" id="IPR003604">
    <property type="entry name" value="Matrin/U1-like-C_Znf_C2H2"/>
</dbReference>
<feature type="region of interest" description="Disordered" evidence="6">
    <location>
        <begin position="607"/>
        <end position="780"/>
    </location>
</feature>
<feature type="compositionally biased region" description="Polar residues" evidence="6">
    <location>
        <begin position="1382"/>
        <end position="1395"/>
    </location>
</feature>
<feature type="compositionally biased region" description="Polar residues" evidence="6">
    <location>
        <begin position="1247"/>
        <end position="1261"/>
    </location>
</feature>
<feature type="compositionally biased region" description="Basic and acidic residues" evidence="6">
    <location>
        <begin position="2812"/>
        <end position="2822"/>
    </location>
</feature>
<feature type="compositionally biased region" description="Basic and acidic residues" evidence="6">
    <location>
        <begin position="2423"/>
        <end position="2445"/>
    </location>
</feature>
<reference evidence="8" key="3">
    <citation type="submission" date="2025-09" db="UniProtKB">
        <authorList>
            <consortium name="Ensembl"/>
        </authorList>
    </citation>
    <scope>IDENTIFICATION</scope>
</reference>
<feature type="compositionally biased region" description="Low complexity" evidence="6">
    <location>
        <begin position="1507"/>
        <end position="1517"/>
    </location>
</feature>
<feature type="compositionally biased region" description="Basic and acidic residues" evidence="6">
    <location>
        <begin position="3029"/>
        <end position="3085"/>
    </location>
</feature>
<feature type="region of interest" description="Disordered" evidence="6">
    <location>
        <begin position="2416"/>
        <end position="2529"/>
    </location>
</feature>
<dbReference type="SMART" id="SM00451">
    <property type="entry name" value="ZnF_U1"/>
    <property type="match status" value="2"/>
</dbReference>
<feature type="region of interest" description="Disordered" evidence="6">
    <location>
        <begin position="4324"/>
        <end position="4533"/>
    </location>
</feature>
<dbReference type="InterPro" id="IPR000690">
    <property type="entry name" value="Matrin/U1-C_Znf_C2H2"/>
</dbReference>
<feature type="region of interest" description="Disordered" evidence="6">
    <location>
        <begin position="825"/>
        <end position="868"/>
    </location>
</feature>
<accession>A0A3P9CVF1</accession>
<feature type="compositionally biased region" description="Basic and acidic residues" evidence="6">
    <location>
        <begin position="4356"/>
        <end position="4381"/>
    </location>
</feature>
<feature type="compositionally biased region" description="Low complexity" evidence="6">
    <location>
        <begin position="608"/>
        <end position="624"/>
    </location>
</feature>
<feature type="domain" description="Matrin-type" evidence="7">
    <location>
        <begin position="4552"/>
        <end position="4583"/>
    </location>
</feature>
<feature type="compositionally biased region" description="Basic and acidic residues" evidence="6">
    <location>
        <begin position="4204"/>
        <end position="4213"/>
    </location>
</feature>
<feature type="compositionally biased region" description="Acidic residues" evidence="6">
    <location>
        <begin position="4017"/>
        <end position="4035"/>
    </location>
</feature>
<feature type="compositionally biased region" description="Basic and acidic residues" evidence="6">
    <location>
        <begin position="4231"/>
        <end position="4267"/>
    </location>
</feature>
<feature type="compositionally biased region" description="Low complexity" evidence="6">
    <location>
        <begin position="2823"/>
        <end position="2858"/>
    </location>
</feature>
<evidence type="ECO:0000256" key="1">
    <source>
        <dbReference type="ARBA" id="ARBA00004123"/>
    </source>
</evidence>
<feature type="compositionally biased region" description="Basic and acidic residues" evidence="6">
    <location>
        <begin position="724"/>
        <end position="756"/>
    </location>
</feature>
<keyword evidence="9" id="KW-1185">Reference proteome</keyword>
<feature type="region of interest" description="Disordered" evidence="6">
    <location>
        <begin position="3645"/>
        <end position="3669"/>
    </location>
</feature>
<feature type="compositionally biased region" description="Polar residues" evidence="6">
    <location>
        <begin position="3125"/>
        <end position="3154"/>
    </location>
</feature>
<feature type="compositionally biased region" description="Basic and acidic residues" evidence="6">
    <location>
        <begin position="4039"/>
        <end position="4063"/>
    </location>
</feature>
<feature type="region of interest" description="Disordered" evidence="6">
    <location>
        <begin position="3360"/>
        <end position="3429"/>
    </location>
</feature>
<feature type="region of interest" description="Disordered" evidence="6">
    <location>
        <begin position="1644"/>
        <end position="1683"/>
    </location>
</feature>
<evidence type="ECO:0000256" key="6">
    <source>
        <dbReference type="SAM" id="MobiDB-lite"/>
    </source>
</evidence>
<feature type="region of interest" description="Disordered" evidence="6">
    <location>
        <begin position="2969"/>
        <end position="3097"/>
    </location>
</feature>
<feature type="compositionally biased region" description="Low complexity" evidence="6">
    <location>
        <begin position="2471"/>
        <end position="2490"/>
    </location>
</feature>
<feature type="compositionally biased region" description="Polar residues" evidence="6">
    <location>
        <begin position="4336"/>
        <end position="4354"/>
    </location>
</feature>
<feature type="compositionally biased region" description="Basic residues" evidence="6">
    <location>
        <begin position="956"/>
        <end position="967"/>
    </location>
</feature>
<proteinExistence type="predicted"/>
<keyword evidence="5" id="KW-0539">Nucleus</keyword>
<feature type="compositionally biased region" description="Polar residues" evidence="6">
    <location>
        <begin position="968"/>
        <end position="977"/>
    </location>
</feature>
<feature type="compositionally biased region" description="Basic and acidic residues" evidence="6">
    <location>
        <begin position="1368"/>
        <end position="1381"/>
    </location>
</feature>
<feature type="compositionally biased region" description="Polar residues" evidence="6">
    <location>
        <begin position="1330"/>
        <end position="1340"/>
    </location>
</feature>
<feature type="compositionally biased region" description="Basic and acidic residues" evidence="6">
    <location>
        <begin position="3868"/>
        <end position="3885"/>
    </location>
</feature>
<feature type="compositionally biased region" description="Basic and acidic residues" evidence="6">
    <location>
        <begin position="2540"/>
        <end position="2551"/>
    </location>
</feature>
<feature type="compositionally biased region" description="Low complexity" evidence="6">
    <location>
        <begin position="4217"/>
        <end position="4228"/>
    </location>
</feature>
<feature type="compositionally biased region" description="Basic and acidic residues" evidence="6">
    <location>
        <begin position="1342"/>
        <end position="1354"/>
    </location>
</feature>
<feature type="compositionally biased region" description="Polar residues" evidence="6">
    <location>
        <begin position="3734"/>
        <end position="3761"/>
    </location>
</feature>
<reference evidence="8 9" key="1">
    <citation type="journal article" date="2014" name="Nature">
        <title>The genomic substrate for adaptive radiation in African cichlid fish.</title>
        <authorList>
            <person name="Brawand D."/>
            <person name="Wagner C.E."/>
            <person name="Li Y.I."/>
            <person name="Malinsky M."/>
            <person name="Keller I."/>
            <person name="Fan S."/>
            <person name="Simakov O."/>
            <person name="Ng A.Y."/>
            <person name="Lim Z.W."/>
            <person name="Bezault E."/>
            <person name="Turner-Maier J."/>
            <person name="Johnson J."/>
            <person name="Alcazar R."/>
            <person name="Noh H.J."/>
            <person name="Russell P."/>
            <person name="Aken B."/>
            <person name="Alfoldi J."/>
            <person name="Amemiya C."/>
            <person name="Azzouzi N."/>
            <person name="Baroiller J.F."/>
            <person name="Barloy-Hubler F."/>
            <person name="Berlin A."/>
            <person name="Bloomquist R."/>
            <person name="Carleton K.L."/>
            <person name="Conte M.A."/>
            <person name="D'Cotta H."/>
            <person name="Eshel O."/>
            <person name="Gaffney L."/>
            <person name="Galibert F."/>
            <person name="Gante H.F."/>
            <person name="Gnerre S."/>
            <person name="Greuter L."/>
            <person name="Guyon R."/>
            <person name="Haddad N.S."/>
            <person name="Haerty W."/>
            <person name="Harris R.M."/>
            <person name="Hofmann H.A."/>
            <person name="Hourlier T."/>
            <person name="Hulata G."/>
            <person name="Jaffe D.B."/>
            <person name="Lara M."/>
            <person name="Lee A.P."/>
            <person name="MacCallum I."/>
            <person name="Mwaiko S."/>
            <person name="Nikaido M."/>
            <person name="Nishihara H."/>
            <person name="Ozouf-Costaz C."/>
            <person name="Penman D.J."/>
            <person name="Przybylski D."/>
            <person name="Rakotomanga M."/>
            <person name="Renn S.C.P."/>
            <person name="Ribeiro F.J."/>
            <person name="Ron M."/>
            <person name="Salzburger W."/>
            <person name="Sanchez-Pulido L."/>
            <person name="Santos M.E."/>
            <person name="Searle S."/>
            <person name="Sharpe T."/>
            <person name="Swofford R."/>
            <person name="Tan F.J."/>
            <person name="Williams L."/>
            <person name="Young S."/>
            <person name="Yin S."/>
            <person name="Okada N."/>
            <person name="Kocher T.D."/>
            <person name="Miska E.A."/>
            <person name="Lander E.S."/>
            <person name="Venkatesh B."/>
            <person name="Fernald R.D."/>
            <person name="Meyer A."/>
            <person name="Ponting C.P."/>
            <person name="Streelman J.T."/>
            <person name="Lindblad-Toh K."/>
            <person name="Seehausen O."/>
            <person name="Di Palma F."/>
        </authorList>
    </citation>
    <scope>NUCLEOTIDE SEQUENCE</scope>
</reference>
<feature type="compositionally biased region" description="Basic and acidic residues" evidence="6">
    <location>
        <begin position="1297"/>
        <end position="1311"/>
    </location>
</feature>
<feature type="region of interest" description="Disordered" evidence="6">
    <location>
        <begin position="2540"/>
        <end position="2559"/>
    </location>
</feature>
<feature type="compositionally biased region" description="Basic and acidic residues" evidence="6">
    <location>
        <begin position="2976"/>
        <end position="2996"/>
    </location>
</feature>
<keyword evidence="4" id="KW-0862">Zinc</keyword>
<feature type="compositionally biased region" description="Low complexity" evidence="6">
    <location>
        <begin position="2515"/>
        <end position="2529"/>
    </location>
</feature>
<feature type="region of interest" description="Disordered" evidence="6">
    <location>
        <begin position="3902"/>
        <end position="3947"/>
    </location>
</feature>
<dbReference type="Ensembl" id="ENSMZET00005027167.1">
    <property type="protein sequence ID" value="ENSMZEP00005026318.1"/>
    <property type="gene ID" value="ENSMZEG00005019631.1"/>
</dbReference>
<feature type="region of interest" description="Disordered" evidence="6">
    <location>
        <begin position="1036"/>
        <end position="1078"/>
    </location>
</feature>
<feature type="compositionally biased region" description="Low complexity" evidence="6">
    <location>
        <begin position="304"/>
        <end position="313"/>
    </location>
</feature>
<feature type="region of interest" description="Disordered" evidence="6">
    <location>
        <begin position="2799"/>
        <end position="2881"/>
    </location>
</feature>
<feature type="region of interest" description="Disordered" evidence="6">
    <location>
        <begin position="151"/>
        <end position="172"/>
    </location>
</feature>